<proteinExistence type="predicted"/>
<dbReference type="Proteomes" id="UP000436822">
    <property type="component" value="Unassembled WGS sequence"/>
</dbReference>
<keyword evidence="2" id="KW-1185">Reference proteome</keyword>
<accession>A0A6N6JEG5</accession>
<name>A0A6N6JEG5_9RHOB</name>
<gene>
    <name evidence="1" type="ORF">KIN_15990</name>
</gene>
<dbReference type="PANTHER" id="PTHR37816:SF2">
    <property type="entry name" value="DNA TOPOLOGY MODULATION PROTEIN FLAR-RELATED PROTEIN"/>
    <property type="match status" value="1"/>
</dbReference>
<evidence type="ECO:0000313" key="2">
    <source>
        <dbReference type="Proteomes" id="UP000436822"/>
    </source>
</evidence>
<organism evidence="1 2">
    <name type="scientific">Litoreibacter roseus</name>
    <dbReference type="NCBI Taxonomy" id="2601869"/>
    <lineage>
        <taxon>Bacteria</taxon>
        <taxon>Pseudomonadati</taxon>
        <taxon>Pseudomonadota</taxon>
        <taxon>Alphaproteobacteria</taxon>
        <taxon>Rhodobacterales</taxon>
        <taxon>Roseobacteraceae</taxon>
        <taxon>Litoreibacter</taxon>
    </lineage>
</organism>
<evidence type="ECO:0000313" key="1">
    <source>
        <dbReference type="EMBL" id="GFE64525.1"/>
    </source>
</evidence>
<comment type="caution">
    <text evidence="1">The sequence shown here is derived from an EMBL/GenBank/DDBJ whole genome shotgun (WGS) entry which is preliminary data.</text>
</comment>
<dbReference type="InterPro" id="IPR052922">
    <property type="entry name" value="Cytidylate_Kinase-2"/>
</dbReference>
<sequence>MSKALGDEGWVLSGACHGWGKNLIDQASLIVFMTQPTPIRIERLRAREKARFGNRIDEGGDMFEIHKDFIAWAKGYNAPGFHGRNLAAHEKWLDDQSTPVCRIAGPQGLEEARDIVLAALDGV</sequence>
<dbReference type="EMBL" id="BLJE01000002">
    <property type="protein sequence ID" value="GFE64525.1"/>
    <property type="molecule type" value="Genomic_DNA"/>
</dbReference>
<protein>
    <recommendedName>
        <fullName evidence="3">AAA domain-containing protein</fullName>
    </recommendedName>
</protein>
<dbReference type="AlphaFoldDB" id="A0A6N6JEG5"/>
<reference evidence="1 2" key="1">
    <citation type="submission" date="2019-12" db="EMBL/GenBank/DDBJ databases">
        <title>Litoreibacter badius sp. nov., a novel bacteriochlorophyll a-containing bacterium in the genus Litoreibacter.</title>
        <authorList>
            <person name="Kanamuro M."/>
            <person name="Takabe Y."/>
            <person name="Mori K."/>
            <person name="Takaichi S."/>
            <person name="Hanada S."/>
        </authorList>
    </citation>
    <scope>NUCLEOTIDE SEQUENCE [LARGE SCALE GENOMIC DNA]</scope>
    <source>
        <strain evidence="1 2">K6</strain>
    </source>
</reference>
<dbReference type="PANTHER" id="PTHR37816">
    <property type="entry name" value="YALI0E33011P"/>
    <property type="match status" value="1"/>
</dbReference>
<evidence type="ECO:0008006" key="3">
    <source>
        <dbReference type="Google" id="ProtNLM"/>
    </source>
</evidence>